<keyword evidence="2" id="KW-0378">Hydrolase</keyword>
<dbReference type="GO" id="GO:0004176">
    <property type="term" value="F:ATP-dependent peptidase activity"/>
    <property type="evidence" value="ECO:0007669"/>
    <property type="project" value="InterPro"/>
</dbReference>
<keyword evidence="2" id="KW-0963">Cytoplasm</keyword>
<evidence type="ECO:0000313" key="4">
    <source>
        <dbReference type="EMBL" id="GHC33893.1"/>
    </source>
</evidence>
<dbReference type="SUPFAM" id="SSF52096">
    <property type="entry name" value="ClpP/crotonase"/>
    <property type="match status" value="1"/>
</dbReference>
<dbReference type="AlphaFoldDB" id="A0A918TAZ1"/>
<dbReference type="CDD" id="cd07017">
    <property type="entry name" value="S14_ClpP_2"/>
    <property type="match status" value="1"/>
</dbReference>
<dbReference type="GO" id="GO:0006515">
    <property type="term" value="P:protein quality control for misfolded or incompletely synthesized proteins"/>
    <property type="evidence" value="ECO:0007669"/>
    <property type="project" value="TreeGrafter"/>
</dbReference>
<keyword evidence="2" id="KW-0720">Serine protease</keyword>
<dbReference type="EC" id="3.4.21.92" evidence="2"/>
<reference evidence="4" key="1">
    <citation type="journal article" date="2014" name="Int. J. Syst. Evol. Microbiol.">
        <title>Complete genome sequence of Corynebacterium casei LMG S-19264T (=DSM 44701T), isolated from a smear-ripened cheese.</title>
        <authorList>
            <consortium name="US DOE Joint Genome Institute (JGI-PGF)"/>
            <person name="Walter F."/>
            <person name="Albersmeier A."/>
            <person name="Kalinowski J."/>
            <person name="Ruckert C."/>
        </authorList>
    </citation>
    <scope>NUCLEOTIDE SEQUENCE</scope>
    <source>
        <strain evidence="4">JCM 4633</strain>
    </source>
</reference>
<dbReference type="GO" id="GO:0004252">
    <property type="term" value="F:serine-type endopeptidase activity"/>
    <property type="evidence" value="ECO:0007669"/>
    <property type="project" value="UniProtKB-UniRule"/>
</dbReference>
<comment type="subcellular location">
    <subcellularLocation>
        <location evidence="2">Cytoplasm</location>
    </subcellularLocation>
</comment>
<dbReference type="InterPro" id="IPR029045">
    <property type="entry name" value="ClpP/crotonase-like_dom_sf"/>
</dbReference>
<protein>
    <recommendedName>
        <fullName evidence="2 3">ATP-dependent Clp protease proteolytic subunit</fullName>
        <ecNumber evidence="2">3.4.21.92</ecNumber>
    </recommendedName>
    <alternativeName>
        <fullName evidence="2">Endopeptidase Clp</fullName>
    </alternativeName>
</protein>
<dbReference type="PANTHER" id="PTHR10381">
    <property type="entry name" value="ATP-DEPENDENT CLP PROTEASE PROTEOLYTIC SUBUNIT"/>
    <property type="match status" value="1"/>
</dbReference>
<dbReference type="HAMAP" id="MF_00444">
    <property type="entry name" value="ClpP"/>
    <property type="match status" value="1"/>
</dbReference>
<comment type="subunit">
    <text evidence="2">Fourteen ClpP subunits assemble into 2 heptameric rings which stack back to back to give a disk-like structure with a central cavity, resembling the structure of eukaryotic proteasomes.</text>
</comment>
<comment type="caution">
    <text evidence="4">The sequence shown here is derived from an EMBL/GenBank/DDBJ whole genome shotgun (WGS) entry which is preliminary data.</text>
</comment>
<name>A0A918TAZ1_STRCJ</name>
<dbReference type="PRINTS" id="PR00127">
    <property type="entry name" value="CLPPROTEASEP"/>
</dbReference>
<comment type="catalytic activity">
    <reaction evidence="2">
        <text>Hydrolysis of proteins to small peptides in the presence of ATP and magnesium. alpha-casein is the usual test substrate. In the absence of ATP, only oligopeptides shorter than five residues are hydrolyzed (such as succinyl-Leu-Tyr-|-NHMec, and Leu-Tyr-Leu-|-Tyr-Trp, in which cleavage of the -Tyr-|-Leu- and -Tyr-|-Trp bonds also occurs).</text>
        <dbReference type="EC" id="3.4.21.92"/>
    </reaction>
</comment>
<accession>A0A918TAZ1</accession>
<dbReference type="InterPro" id="IPR023562">
    <property type="entry name" value="ClpP/TepA"/>
</dbReference>
<evidence type="ECO:0000256" key="1">
    <source>
        <dbReference type="ARBA" id="ARBA00007039"/>
    </source>
</evidence>
<evidence type="ECO:0000256" key="3">
    <source>
        <dbReference type="RuleBase" id="RU003567"/>
    </source>
</evidence>
<proteinExistence type="inferred from homology"/>
<dbReference type="Proteomes" id="UP000646244">
    <property type="component" value="Unassembled WGS sequence"/>
</dbReference>
<dbReference type="Gene3D" id="3.90.226.10">
    <property type="entry name" value="2-enoyl-CoA Hydratase, Chain A, domain 1"/>
    <property type="match status" value="1"/>
</dbReference>
<dbReference type="GO" id="GO:0009368">
    <property type="term" value="C:endopeptidase Clp complex"/>
    <property type="evidence" value="ECO:0007669"/>
    <property type="project" value="TreeGrafter"/>
</dbReference>
<gene>
    <name evidence="4" type="primary">clpP5</name>
    <name evidence="2" type="synonym">clpP</name>
    <name evidence="4" type="ORF">GCM10010507_03080</name>
</gene>
<dbReference type="GO" id="GO:0005737">
    <property type="term" value="C:cytoplasm"/>
    <property type="evidence" value="ECO:0007669"/>
    <property type="project" value="UniProtKB-SubCell"/>
</dbReference>
<dbReference type="RefSeq" id="WP_190107749.1">
    <property type="nucleotide sequence ID" value="NZ_BMVB01000001.1"/>
</dbReference>
<organism evidence="4 5">
    <name type="scientific">Streptomyces cinnamoneus</name>
    <name type="common">Streptoverticillium cinnamoneum</name>
    <dbReference type="NCBI Taxonomy" id="53446"/>
    <lineage>
        <taxon>Bacteria</taxon>
        <taxon>Bacillati</taxon>
        <taxon>Actinomycetota</taxon>
        <taxon>Actinomycetes</taxon>
        <taxon>Kitasatosporales</taxon>
        <taxon>Streptomycetaceae</taxon>
        <taxon>Streptomyces</taxon>
        <taxon>Streptomyces cinnamoneus group</taxon>
    </lineage>
</organism>
<dbReference type="PANTHER" id="PTHR10381:SF26">
    <property type="entry name" value="ATP-DEPENDENT CLP PROTEASE PROTEOLYTIC SUBUNIT-LIKE-RELATED"/>
    <property type="match status" value="1"/>
</dbReference>
<dbReference type="NCBIfam" id="NF009205">
    <property type="entry name" value="PRK12553.1"/>
    <property type="match status" value="1"/>
</dbReference>
<sequence>MDRSAARHVLPEFTERTGTGVHTTDPYAKLFSERILFLGTPLDDTAASDVTAQLMYLEHAAPDQDISLYLNSPGGSFSALCAVHDAMRYVCCDIETVCLGRADSAAAVLLAAGTPGKRMMLPHARVLIRQPSLDGPVQGQPSDLALQAEELLRTRETLTGMLSRCTGQSAERIRRDTERDMVLDARAAVAYGLADGIVTSRAAQDAAPGAR</sequence>
<evidence type="ECO:0000256" key="2">
    <source>
        <dbReference type="HAMAP-Rule" id="MF_00444"/>
    </source>
</evidence>
<reference evidence="4" key="2">
    <citation type="submission" date="2020-09" db="EMBL/GenBank/DDBJ databases">
        <authorList>
            <person name="Sun Q."/>
            <person name="Ohkuma M."/>
        </authorList>
    </citation>
    <scope>NUCLEOTIDE SEQUENCE</scope>
    <source>
        <strain evidence="4">JCM 4633</strain>
    </source>
</reference>
<comment type="similarity">
    <text evidence="1 2 3">Belongs to the peptidase S14 family.</text>
</comment>
<dbReference type="Pfam" id="PF00574">
    <property type="entry name" value="CLP_protease"/>
    <property type="match status" value="1"/>
</dbReference>
<dbReference type="GO" id="GO:0051117">
    <property type="term" value="F:ATPase binding"/>
    <property type="evidence" value="ECO:0007669"/>
    <property type="project" value="TreeGrafter"/>
</dbReference>
<dbReference type="InterPro" id="IPR001907">
    <property type="entry name" value="ClpP"/>
</dbReference>
<evidence type="ECO:0000313" key="5">
    <source>
        <dbReference type="Proteomes" id="UP000646244"/>
    </source>
</evidence>
<keyword evidence="2 4" id="KW-0645">Protease</keyword>
<comment type="function">
    <text evidence="2">Cleaves peptides in various proteins in a process that requires ATP hydrolysis. Has a chymotrypsin-like activity. Plays a major role in the degradation of misfolded proteins.</text>
</comment>
<dbReference type="EMBL" id="BMVB01000001">
    <property type="protein sequence ID" value="GHC33893.1"/>
    <property type="molecule type" value="Genomic_DNA"/>
</dbReference>
<comment type="caution">
    <text evidence="2">Lacks conserved residue(s) required for the propagation of feature annotation.</text>
</comment>
<feature type="active site" description="Nucleophile" evidence="2">
    <location>
        <position position="104"/>
    </location>
</feature>
<dbReference type="FunFam" id="3.90.226.10:FF:000002">
    <property type="entry name" value="ATP-dependent Clp protease proteolytic subunit"/>
    <property type="match status" value="1"/>
</dbReference>